<proteinExistence type="predicted"/>
<dbReference type="EMBL" id="KZ149891">
    <property type="protein sequence ID" value="PZC79049.1"/>
    <property type="molecule type" value="Genomic_DNA"/>
</dbReference>
<organism evidence="2 3">
    <name type="scientific">Helicoverpa armigera</name>
    <name type="common">Cotton bollworm</name>
    <name type="synonym">Heliothis armigera</name>
    <dbReference type="NCBI Taxonomy" id="29058"/>
    <lineage>
        <taxon>Eukaryota</taxon>
        <taxon>Metazoa</taxon>
        <taxon>Ecdysozoa</taxon>
        <taxon>Arthropoda</taxon>
        <taxon>Hexapoda</taxon>
        <taxon>Insecta</taxon>
        <taxon>Pterygota</taxon>
        <taxon>Neoptera</taxon>
        <taxon>Endopterygota</taxon>
        <taxon>Lepidoptera</taxon>
        <taxon>Glossata</taxon>
        <taxon>Ditrysia</taxon>
        <taxon>Noctuoidea</taxon>
        <taxon>Noctuidae</taxon>
        <taxon>Heliothinae</taxon>
        <taxon>Helicoverpa</taxon>
    </lineage>
</organism>
<evidence type="ECO:0000256" key="1">
    <source>
        <dbReference type="SAM" id="MobiDB-lite"/>
    </source>
</evidence>
<feature type="region of interest" description="Disordered" evidence="1">
    <location>
        <begin position="16"/>
        <end position="72"/>
    </location>
</feature>
<sequence length="72" mass="8021">MTCQFDKVRLDASVRPDGAHRAQRAHHAQWAQCGQRAHCGRSSSGSRREASREGRLGSMGPPNDCDHLPLRR</sequence>
<keyword evidence="3" id="KW-1185">Reference proteome</keyword>
<accession>A0A2W1BVN9</accession>
<evidence type="ECO:0000313" key="3">
    <source>
        <dbReference type="Proteomes" id="UP000249218"/>
    </source>
</evidence>
<evidence type="ECO:0000313" key="2">
    <source>
        <dbReference type="EMBL" id="PZC79049.1"/>
    </source>
</evidence>
<gene>
    <name evidence="2" type="primary">HaOG216864</name>
    <name evidence="2" type="ORF">B5X24_HaOG216864</name>
</gene>
<protein>
    <submittedName>
        <fullName evidence="2">Uncharacterized protein</fullName>
    </submittedName>
</protein>
<feature type="compositionally biased region" description="Basic and acidic residues" evidence="1">
    <location>
        <begin position="46"/>
        <end position="55"/>
    </location>
</feature>
<dbReference type="Proteomes" id="UP000249218">
    <property type="component" value="Unassembled WGS sequence"/>
</dbReference>
<name>A0A2W1BVN9_HELAM</name>
<dbReference type="AlphaFoldDB" id="A0A2W1BVN9"/>
<reference evidence="2 3" key="1">
    <citation type="journal article" date="2017" name="BMC Biol.">
        <title>Genomic innovations, transcriptional plasticity and gene loss underlying the evolution and divergence of two highly polyphagous and invasive Helicoverpa pest species.</title>
        <authorList>
            <person name="Pearce S.L."/>
            <person name="Clarke D.F."/>
            <person name="East P.D."/>
            <person name="Elfekih S."/>
            <person name="Gordon K.H."/>
            <person name="Jermiin L.S."/>
            <person name="McGaughran A."/>
            <person name="Oakeshott J.G."/>
            <person name="Papanikolaou A."/>
            <person name="Perera O.P."/>
            <person name="Rane R.V."/>
            <person name="Richards S."/>
            <person name="Tay W.T."/>
            <person name="Walsh T.K."/>
            <person name="Anderson A."/>
            <person name="Anderson C.J."/>
            <person name="Asgari S."/>
            <person name="Board P.G."/>
            <person name="Bretschneider A."/>
            <person name="Campbell P.M."/>
            <person name="Chertemps T."/>
            <person name="Christeller J.T."/>
            <person name="Coppin C.W."/>
            <person name="Downes S.J."/>
            <person name="Duan G."/>
            <person name="Farnsworth C.A."/>
            <person name="Good R.T."/>
            <person name="Han L.B."/>
            <person name="Han Y.C."/>
            <person name="Hatje K."/>
            <person name="Horne I."/>
            <person name="Huang Y.P."/>
            <person name="Hughes D.S."/>
            <person name="Jacquin-Joly E."/>
            <person name="James W."/>
            <person name="Jhangiani S."/>
            <person name="Kollmar M."/>
            <person name="Kuwar S.S."/>
            <person name="Li S."/>
            <person name="Liu N.Y."/>
            <person name="Maibeche M.T."/>
            <person name="Miller J.R."/>
            <person name="Montagne N."/>
            <person name="Perry T."/>
            <person name="Qu J."/>
            <person name="Song S.V."/>
            <person name="Sutton G.G."/>
            <person name="Vogel H."/>
            <person name="Walenz B.P."/>
            <person name="Xu W."/>
            <person name="Zhang H.J."/>
            <person name="Zou Z."/>
            <person name="Batterham P."/>
            <person name="Edwards O.R."/>
            <person name="Feyereisen R."/>
            <person name="Gibbs R.A."/>
            <person name="Heckel D.G."/>
            <person name="McGrath A."/>
            <person name="Robin C."/>
            <person name="Scherer S.E."/>
            <person name="Worley K.C."/>
            <person name="Wu Y.D."/>
        </authorList>
    </citation>
    <scope>NUCLEOTIDE SEQUENCE [LARGE SCALE GENOMIC DNA]</scope>
    <source>
        <strain evidence="2">Harm_GR_Male_#8</strain>
        <tissue evidence="2">Whole organism</tissue>
    </source>
</reference>